<keyword evidence="14" id="KW-1185">Reference proteome</keyword>
<comment type="similarity">
    <text evidence="10">Belongs to the MDM34 family.</text>
</comment>
<keyword evidence="5 10" id="KW-1000">Mitochondrion outer membrane</keyword>
<feature type="region of interest" description="Disordered" evidence="11">
    <location>
        <begin position="457"/>
        <end position="496"/>
    </location>
</feature>
<evidence type="ECO:0000256" key="1">
    <source>
        <dbReference type="ARBA" id="ARBA00004370"/>
    </source>
</evidence>
<feature type="region of interest" description="Disordered" evidence="11">
    <location>
        <begin position="228"/>
        <end position="339"/>
    </location>
</feature>
<organism evidence="13 14">
    <name type="scientific">Rhodotorula graminis (strain WP1)</name>
    <dbReference type="NCBI Taxonomy" id="578459"/>
    <lineage>
        <taxon>Eukaryota</taxon>
        <taxon>Fungi</taxon>
        <taxon>Dikarya</taxon>
        <taxon>Basidiomycota</taxon>
        <taxon>Pucciniomycotina</taxon>
        <taxon>Microbotryomycetes</taxon>
        <taxon>Sporidiobolales</taxon>
        <taxon>Sporidiobolaceae</taxon>
        <taxon>Rhodotorula</taxon>
    </lineage>
</organism>
<keyword evidence="9 10" id="KW-0472">Membrane</keyword>
<feature type="compositionally biased region" description="Low complexity" evidence="11">
    <location>
        <begin position="767"/>
        <end position="780"/>
    </location>
</feature>
<name>A0A0P9ET29_RHOGW</name>
<feature type="domain" description="SMP-LTD" evidence="12">
    <location>
        <begin position="1"/>
        <end position="193"/>
    </location>
</feature>
<gene>
    <name evidence="10" type="primary">MDM34</name>
    <name evidence="13" type="ORF">RHOBADRAFT_55878</name>
</gene>
<evidence type="ECO:0000256" key="3">
    <source>
        <dbReference type="ARBA" id="ARBA00022452"/>
    </source>
</evidence>
<evidence type="ECO:0000256" key="7">
    <source>
        <dbReference type="ARBA" id="ARBA00023121"/>
    </source>
</evidence>
<dbReference type="PANTHER" id="PTHR28185">
    <property type="entry name" value="MITOCHONDRIAL DISTRIBUTION AND MORPHOLOGY PROTEIN 34"/>
    <property type="match status" value="1"/>
</dbReference>
<feature type="compositionally biased region" description="Gly residues" evidence="11">
    <location>
        <begin position="781"/>
        <end position="791"/>
    </location>
</feature>
<evidence type="ECO:0000256" key="5">
    <source>
        <dbReference type="ARBA" id="ARBA00022787"/>
    </source>
</evidence>
<evidence type="ECO:0000256" key="6">
    <source>
        <dbReference type="ARBA" id="ARBA00023055"/>
    </source>
</evidence>
<evidence type="ECO:0000259" key="12">
    <source>
        <dbReference type="PROSITE" id="PS51847"/>
    </source>
</evidence>
<keyword evidence="6" id="KW-0445">Lipid transport</keyword>
<dbReference type="PANTHER" id="PTHR28185:SF1">
    <property type="entry name" value="MITOCHONDRIAL DISTRIBUTION AND MORPHOLOGY PROTEIN 34"/>
    <property type="match status" value="1"/>
</dbReference>
<dbReference type="InterPro" id="IPR027536">
    <property type="entry name" value="MDM34"/>
</dbReference>
<feature type="compositionally biased region" description="Polar residues" evidence="11">
    <location>
        <begin position="457"/>
        <end position="476"/>
    </location>
</feature>
<evidence type="ECO:0000256" key="8">
    <source>
        <dbReference type="ARBA" id="ARBA00023128"/>
    </source>
</evidence>
<dbReference type="InterPro" id="IPR058825">
    <property type="entry name" value="MDM34_N"/>
</dbReference>
<feature type="compositionally biased region" description="Gly residues" evidence="11">
    <location>
        <begin position="843"/>
        <end position="856"/>
    </location>
</feature>
<feature type="compositionally biased region" description="Pro residues" evidence="11">
    <location>
        <begin position="596"/>
        <end position="609"/>
    </location>
</feature>
<keyword evidence="7" id="KW-0446">Lipid-binding</keyword>
<dbReference type="CDD" id="cd21673">
    <property type="entry name" value="SMP_Mdm34"/>
    <property type="match status" value="1"/>
</dbReference>
<feature type="compositionally biased region" description="Low complexity" evidence="11">
    <location>
        <begin position="299"/>
        <end position="318"/>
    </location>
</feature>
<evidence type="ECO:0000313" key="14">
    <source>
        <dbReference type="Proteomes" id="UP000053890"/>
    </source>
</evidence>
<evidence type="ECO:0000256" key="9">
    <source>
        <dbReference type="ARBA" id="ARBA00023136"/>
    </source>
</evidence>
<dbReference type="GeneID" id="28978510"/>
<keyword evidence="3 10" id="KW-1134">Transmembrane beta strand</keyword>
<comment type="function">
    <text evidence="10">Component of the ERMES/MDM complex, which serves as a molecular tether to connect the endoplasmic reticulum (ER) and mitochondria. Components of this complex are involved in the control of mitochondrial shape and protein biogenesis, and function in nonvesicular lipid trafficking between the ER and mitochondria. MDM34 is required for the interaction of the ER-resident membrane protein MMM1 and the outer mitochondrial membrane-resident beta-barrel protein MDM10.</text>
</comment>
<protein>
    <recommendedName>
        <fullName evidence="10">Mitochondrial distribution and morphology protein 34</fullName>
    </recommendedName>
</protein>
<dbReference type="PROSITE" id="PS51847">
    <property type="entry name" value="SMP"/>
    <property type="match status" value="1"/>
</dbReference>
<keyword evidence="2" id="KW-0813">Transport</keyword>
<dbReference type="Pfam" id="PF26545">
    <property type="entry name" value="Mdm34_N"/>
    <property type="match status" value="1"/>
</dbReference>
<feature type="region of interest" description="Disordered" evidence="11">
    <location>
        <begin position="750"/>
        <end position="864"/>
    </location>
</feature>
<dbReference type="EMBL" id="KQ474087">
    <property type="protein sequence ID" value="KPV72411.1"/>
    <property type="molecule type" value="Genomic_DNA"/>
</dbReference>
<keyword evidence="8 10" id="KW-0496">Mitochondrion</keyword>
<comment type="subcellular location">
    <subcellularLocation>
        <location evidence="1">Membrane</location>
    </subcellularLocation>
    <subcellularLocation>
        <location evidence="10">Mitochondrion outer membrane</location>
        <topology evidence="10">Multi-pass membrane protein</topology>
    </subcellularLocation>
    <text evidence="10">The ERMES/MDM complex localizes to a few discrete foci (around 10 per single cell), that represent mitochondria-endoplasmic reticulum junctions. These foci are often found next to mtDNA nucleoids.</text>
</comment>
<dbReference type="RefSeq" id="XP_018268460.1">
    <property type="nucleotide sequence ID" value="XM_018418062.1"/>
</dbReference>
<sequence length="886" mass="92401">MSFNFEWPQFSDDFYADAREMLAQALNKGQKPPIIADRIEVKELNMGTIPPELEILEIGDLSTDRFRGIFRLTYSGDAYIVLQTKVQANPLNVPRPSLDILSSPRILFAAAPLVVPMTLRLSNLSLRAIVVLVVSRQKGITLVFKNDPLESVNVSSSFDGVDSVAGFIQREIENQLREAFRSDLPSVIHRLSQKWLSGEVKSAGKAADTIPQRARGGLAQGFSRDAKIETRTAYEPGHDGAVRGKGLSRRMSGMSDADGGDSVELGSQADSSWSTWGENRMGSSSVGSGSGGGAGGASYGRSPSLRRAATSASAASAAVRHDQLDSVPESIENYDPTYGLRPDALPHHAGFGDYERTVKAGASRRGLGDVLEVSEDADEADLVDEEDPFAARRRPGDLDDDPFAFDLRDIAADKRGRASLDSLDYRLGLQDHHHHHLETIPAVGGGTITRPRVFHTQSQMRPRTGSTGSMSAHGSPSSVTARSAAGGSSTSTVGLGRSASFGQLAGLESRFRAPSLSGASSAHFPFPKYGGPPPPAYPGSASPSLVRNTSLPSLSRYPSKAFQHRRSSSSMSTSSEYARTPFLRSNDPSAYSSPPSSLPSPALPPPSRSRPPADDPDDPPQLAYSRPSPIDLLSRSPSSVLNTSFLDEEHLPITLNPSGNDSCAHLATLTSSNQTLSPFTRDHAHVTARSAPYSTSASGISSGAARMAPSAPGTGRVALVHGAGAMPGRPGSAPPAQPVKAVRKRLHRIGSARAASPARNSVPPSPALLSGVASSSSSSGVGAGSGSGYGGYTPAAPGTVPPRRPGAPLTRASLSRATSPLRSSHLAPSAATQSLPAVAARGLGVGGGGGSGGGGAPSELSDYFPTSGAREMLERMGLGAGGLGRR</sequence>
<dbReference type="GO" id="GO:0007005">
    <property type="term" value="P:mitochondrion organization"/>
    <property type="evidence" value="ECO:0007669"/>
    <property type="project" value="InterPro"/>
</dbReference>
<evidence type="ECO:0000256" key="2">
    <source>
        <dbReference type="ARBA" id="ARBA00022448"/>
    </source>
</evidence>
<dbReference type="Proteomes" id="UP000053890">
    <property type="component" value="Unassembled WGS sequence"/>
</dbReference>
<reference evidence="13 14" key="1">
    <citation type="journal article" date="2015" name="Front. Microbiol.">
        <title>Genome sequence of the plant growth promoting endophytic yeast Rhodotorula graminis WP1.</title>
        <authorList>
            <person name="Firrincieli A."/>
            <person name="Otillar R."/>
            <person name="Salamov A."/>
            <person name="Schmutz J."/>
            <person name="Khan Z."/>
            <person name="Redman R.S."/>
            <person name="Fleck N.D."/>
            <person name="Lindquist E."/>
            <person name="Grigoriev I.V."/>
            <person name="Doty S.L."/>
        </authorList>
    </citation>
    <scope>NUCLEOTIDE SEQUENCE [LARGE SCALE GENOMIC DNA]</scope>
    <source>
        <strain evidence="13 14">WP1</strain>
    </source>
</reference>
<feature type="compositionally biased region" description="Polar residues" evidence="11">
    <location>
        <begin position="268"/>
        <end position="277"/>
    </location>
</feature>
<dbReference type="OMA" id="YRIPRMP"/>
<evidence type="ECO:0000256" key="4">
    <source>
        <dbReference type="ARBA" id="ARBA00022692"/>
    </source>
</evidence>
<feature type="compositionally biased region" description="Low complexity" evidence="11">
    <location>
        <begin position="477"/>
        <end position="496"/>
    </location>
</feature>
<dbReference type="GO" id="GO:1990456">
    <property type="term" value="P:mitochondrion-endoplasmic reticulum membrane tethering"/>
    <property type="evidence" value="ECO:0007669"/>
    <property type="project" value="TreeGrafter"/>
</dbReference>
<dbReference type="GO" id="GO:0032865">
    <property type="term" value="C:ERMES complex"/>
    <property type="evidence" value="ECO:0007669"/>
    <property type="project" value="UniProtKB-UniRule"/>
</dbReference>
<evidence type="ECO:0000313" key="13">
    <source>
        <dbReference type="EMBL" id="KPV72411.1"/>
    </source>
</evidence>
<dbReference type="HAMAP" id="MF_03105">
    <property type="entry name" value="Mdm34"/>
    <property type="match status" value="1"/>
</dbReference>
<feature type="compositionally biased region" description="Gly residues" evidence="11">
    <location>
        <begin position="288"/>
        <end position="298"/>
    </location>
</feature>
<feature type="region of interest" description="Disordered" evidence="11">
    <location>
        <begin position="530"/>
        <end position="635"/>
    </location>
</feature>
<comment type="subunit">
    <text evidence="10">Component of the ER-mitochondria encounter structure (ERMES) or MDM complex, composed of MMM1, MDM10, MDM12 and MDM34.</text>
</comment>
<comment type="domain">
    <text evidence="10">Lacks alpha-helical transmembrane segments, suggesting that it resides in the membrane via beta-sheet conformations similar to those predicted for other outer membrane proteins and porin.</text>
</comment>
<evidence type="ECO:0000256" key="11">
    <source>
        <dbReference type="SAM" id="MobiDB-lite"/>
    </source>
</evidence>
<dbReference type="AlphaFoldDB" id="A0A0P9ET29"/>
<proteinExistence type="inferred from homology"/>
<dbReference type="OrthoDB" id="17927at2759"/>
<feature type="compositionally biased region" description="Polar residues" evidence="11">
    <location>
        <begin position="812"/>
        <end position="822"/>
    </location>
</feature>
<accession>A0A0P9ET29</accession>
<evidence type="ECO:0000256" key="10">
    <source>
        <dbReference type="HAMAP-Rule" id="MF_03105"/>
    </source>
</evidence>
<feature type="compositionally biased region" description="Basic and acidic residues" evidence="11">
    <location>
        <begin position="228"/>
        <end position="242"/>
    </location>
</feature>
<dbReference type="STRING" id="578459.A0A0P9ET29"/>
<dbReference type="InterPro" id="IPR031468">
    <property type="entry name" value="SMP_LBD"/>
</dbReference>
<dbReference type="GO" id="GO:0008289">
    <property type="term" value="F:lipid binding"/>
    <property type="evidence" value="ECO:0007669"/>
    <property type="project" value="UniProtKB-KW"/>
</dbReference>
<dbReference type="GO" id="GO:0015914">
    <property type="term" value="P:phospholipid transport"/>
    <property type="evidence" value="ECO:0007669"/>
    <property type="project" value="TreeGrafter"/>
</dbReference>
<keyword evidence="4 10" id="KW-0812">Transmembrane</keyword>